<feature type="region of interest" description="Disordered" evidence="1">
    <location>
        <begin position="170"/>
        <end position="234"/>
    </location>
</feature>
<dbReference type="Proteomes" id="UP000770661">
    <property type="component" value="Unassembled WGS sequence"/>
</dbReference>
<evidence type="ECO:0000313" key="4">
    <source>
        <dbReference type="Proteomes" id="UP000770661"/>
    </source>
</evidence>
<dbReference type="PANTHER" id="PTHR14058:SF8">
    <property type="entry name" value="PROTEIN FE65 HOMOLOG"/>
    <property type="match status" value="1"/>
</dbReference>
<dbReference type="PANTHER" id="PTHR14058">
    <property type="entry name" value="AMYLOID BETA A4 PRECURSOR PROTEIN-BINDING FAMILY B"/>
    <property type="match status" value="1"/>
</dbReference>
<feature type="domain" description="WW" evidence="2">
    <location>
        <begin position="146"/>
        <end position="178"/>
    </location>
</feature>
<reference evidence="3" key="1">
    <citation type="submission" date="2020-07" db="EMBL/GenBank/DDBJ databases">
        <title>The High-quality genome of the commercially important snow crab, Chionoecetes opilio.</title>
        <authorList>
            <person name="Jeong J.-H."/>
            <person name="Ryu S."/>
        </authorList>
    </citation>
    <scope>NUCLEOTIDE SEQUENCE</scope>
    <source>
        <strain evidence="3">MADBK_172401_WGS</strain>
        <tissue evidence="3">Digestive gland</tissue>
    </source>
</reference>
<dbReference type="OrthoDB" id="5969782at2759"/>
<evidence type="ECO:0000313" key="3">
    <source>
        <dbReference type="EMBL" id="KAG0693866.1"/>
    </source>
</evidence>
<name>A0A8J8W9I1_CHIOP</name>
<feature type="compositionally biased region" description="Polar residues" evidence="1">
    <location>
        <begin position="9"/>
        <end position="29"/>
    </location>
</feature>
<feature type="region of interest" description="Disordered" evidence="1">
    <location>
        <begin position="1"/>
        <end position="29"/>
    </location>
</feature>
<sequence length="329" mass="35727">MGVDVASGPVTNLDQADHQNNSLLDNETSIMGRKQGLSYSLHQPDLIEQVTSLQQHQQEQQPNKGDDVDGEDKRMLTPEGGGDSGVVTDGGSTSSSTSSQQSRHSPTHIPHMTPADTQDLYALPVKRGSGQGGDGGEEKADLPIEDPLPAGWEKHEDNDGPYYWHIKSGTITRTPPEPSQTVPAAPLRAERRAREADQNSGSVGGTVTRSNTSSALSELSDSRPRTAALDNAYKRRSYPARSDITEGSGGRPIRFAVRSLGWVEIAEEDLTPERSSKAVNRCIVDLSVGRRDVLDVVGCWGEDGCVRCRARTSSWTWTKAPSSWWILRT</sequence>
<dbReference type="GO" id="GO:0006355">
    <property type="term" value="P:regulation of DNA-templated transcription"/>
    <property type="evidence" value="ECO:0007669"/>
    <property type="project" value="TreeGrafter"/>
</dbReference>
<evidence type="ECO:0000259" key="2">
    <source>
        <dbReference type="PROSITE" id="PS50020"/>
    </source>
</evidence>
<dbReference type="GO" id="GO:0001540">
    <property type="term" value="F:amyloid-beta binding"/>
    <property type="evidence" value="ECO:0007669"/>
    <property type="project" value="InterPro"/>
</dbReference>
<accession>A0A8J8W9I1</accession>
<feature type="compositionally biased region" description="Polar residues" evidence="1">
    <location>
        <begin position="52"/>
        <end position="63"/>
    </location>
</feature>
<dbReference type="Gene3D" id="2.20.70.10">
    <property type="match status" value="1"/>
</dbReference>
<organism evidence="3 4">
    <name type="scientific">Chionoecetes opilio</name>
    <name type="common">Atlantic snow crab</name>
    <name type="synonym">Cancer opilio</name>
    <dbReference type="NCBI Taxonomy" id="41210"/>
    <lineage>
        <taxon>Eukaryota</taxon>
        <taxon>Metazoa</taxon>
        <taxon>Ecdysozoa</taxon>
        <taxon>Arthropoda</taxon>
        <taxon>Crustacea</taxon>
        <taxon>Multicrustacea</taxon>
        <taxon>Malacostraca</taxon>
        <taxon>Eumalacostraca</taxon>
        <taxon>Eucarida</taxon>
        <taxon>Decapoda</taxon>
        <taxon>Pleocyemata</taxon>
        <taxon>Brachyura</taxon>
        <taxon>Eubrachyura</taxon>
        <taxon>Majoidea</taxon>
        <taxon>Majidae</taxon>
        <taxon>Chionoecetes</taxon>
    </lineage>
</organism>
<protein>
    <submittedName>
        <fullName evidence="3">Protein Fe65</fullName>
    </submittedName>
</protein>
<dbReference type="InterPro" id="IPR039576">
    <property type="entry name" value="APBB1/2/3"/>
</dbReference>
<feature type="compositionally biased region" description="Polar residues" evidence="1">
    <location>
        <begin position="198"/>
        <end position="219"/>
    </location>
</feature>
<gene>
    <name evidence="3" type="primary">feh-1_0</name>
    <name evidence="3" type="ORF">GWK47_027340</name>
</gene>
<proteinExistence type="predicted"/>
<keyword evidence="4" id="KW-1185">Reference proteome</keyword>
<dbReference type="GO" id="GO:0005634">
    <property type="term" value="C:nucleus"/>
    <property type="evidence" value="ECO:0007669"/>
    <property type="project" value="TreeGrafter"/>
</dbReference>
<feature type="compositionally biased region" description="Basic and acidic residues" evidence="1">
    <location>
        <begin position="188"/>
        <end position="197"/>
    </location>
</feature>
<feature type="region of interest" description="Disordered" evidence="1">
    <location>
        <begin position="52"/>
        <end position="156"/>
    </location>
</feature>
<dbReference type="AlphaFoldDB" id="A0A8J8W9I1"/>
<dbReference type="CDD" id="cd00201">
    <property type="entry name" value="WW"/>
    <property type="match status" value="1"/>
</dbReference>
<feature type="compositionally biased region" description="Low complexity" evidence="1">
    <location>
        <begin position="85"/>
        <end position="102"/>
    </location>
</feature>
<dbReference type="Gene3D" id="2.30.29.30">
    <property type="entry name" value="Pleckstrin-homology domain (PH domain)/Phosphotyrosine-binding domain (PTB)"/>
    <property type="match status" value="1"/>
</dbReference>
<dbReference type="SUPFAM" id="SSF51045">
    <property type="entry name" value="WW domain"/>
    <property type="match status" value="1"/>
</dbReference>
<dbReference type="GO" id="GO:0005737">
    <property type="term" value="C:cytoplasm"/>
    <property type="evidence" value="ECO:0007669"/>
    <property type="project" value="TreeGrafter"/>
</dbReference>
<dbReference type="InterPro" id="IPR001202">
    <property type="entry name" value="WW_dom"/>
</dbReference>
<dbReference type="PROSITE" id="PS50020">
    <property type="entry name" value="WW_DOMAIN_2"/>
    <property type="match status" value="1"/>
</dbReference>
<dbReference type="InterPro" id="IPR036020">
    <property type="entry name" value="WW_dom_sf"/>
</dbReference>
<dbReference type="InterPro" id="IPR011993">
    <property type="entry name" value="PH-like_dom_sf"/>
</dbReference>
<evidence type="ECO:0000256" key="1">
    <source>
        <dbReference type="SAM" id="MobiDB-lite"/>
    </source>
</evidence>
<feature type="compositionally biased region" description="Basic and acidic residues" evidence="1">
    <location>
        <begin position="64"/>
        <end position="76"/>
    </location>
</feature>
<dbReference type="EMBL" id="JACEEZ010026241">
    <property type="protein sequence ID" value="KAG0693866.1"/>
    <property type="molecule type" value="Genomic_DNA"/>
</dbReference>
<comment type="caution">
    <text evidence="3">The sequence shown here is derived from an EMBL/GenBank/DDBJ whole genome shotgun (WGS) entry which is preliminary data.</text>
</comment>